<dbReference type="GO" id="GO:0005886">
    <property type="term" value="C:plasma membrane"/>
    <property type="evidence" value="ECO:0007669"/>
    <property type="project" value="UniProtKB-SubCell"/>
</dbReference>
<dbReference type="Proteomes" id="UP000095347">
    <property type="component" value="Unassembled WGS sequence"/>
</dbReference>
<feature type="transmembrane region" description="Helical" evidence="6">
    <location>
        <begin position="370"/>
        <end position="390"/>
    </location>
</feature>
<dbReference type="Pfam" id="PF07690">
    <property type="entry name" value="MFS_1"/>
    <property type="match status" value="1"/>
</dbReference>
<dbReference type="InterPro" id="IPR036259">
    <property type="entry name" value="MFS_trans_sf"/>
</dbReference>
<dbReference type="InterPro" id="IPR020846">
    <property type="entry name" value="MFS_dom"/>
</dbReference>
<name>A0A1E5Q5W2_9PROT</name>
<feature type="transmembrane region" description="Helical" evidence="6">
    <location>
        <begin position="218"/>
        <end position="238"/>
    </location>
</feature>
<feature type="transmembrane region" description="Helical" evidence="6">
    <location>
        <begin position="96"/>
        <end position="113"/>
    </location>
</feature>
<dbReference type="STRING" id="28181.BEN30_13395"/>
<dbReference type="PROSITE" id="PS50850">
    <property type="entry name" value="MFS"/>
    <property type="match status" value="1"/>
</dbReference>
<dbReference type="GO" id="GO:0022857">
    <property type="term" value="F:transmembrane transporter activity"/>
    <property type="evidence" value="ECO:0007669"/>
    <property type="project" value="InterPro"/>
</dbReference>
<evidence type="ECO:0000256" key="1">
    <source>
        <dbReference type="ARBA" id="ARBA00004651"/>
    </source>
</evidence>
<feature type="transmembrane region" description="Helical" evidence="6">
    <location>
        <begin position="164"/>
        <end position="183"/>
    </location>
</feature>
<keyword evidence="9" id="KW-1185">Reference proteome</keyword>
<evidence type="ECO:0000313" key="8">
    <source>
        <dbReference type="EMBL" id="OEJ66004.1"/>
    </source>
</evidence>
<evidence type="ECO:0000256" key="3">
    <source>
        <dbReference type="ARBA" id="ARBA00022692"/>
    </source>
</evidence>
<dbReference type="AlphaFoldDB" id="A0A1E5Q5W2"/>
<keyword evidence="3 6" id="KW-0812">Transmembrane</keyword>
<comment type="subcellular location">
    <subcellularLocation>
        <location evidence="1">Cell membrane</location>
        <topology evidence="1">Multi-pass membrane protein</topology>
    </subcellularLocation>
</comment>
<feature type="transmembrane region" description="Helical" evidence="6">
    <location>
        <begin position="307"/>
        <end position="329"/>
    </location>
</feature>
<evidence type="ECO:0000256" key="5">
    <source>
        <dbReference type="ARBA" id="ARBA00023136"/>
    </source>
</evidence>
<keyword evidence="5 6" id="KW-0472">Membrane</keyword>
<evidence type="ECO:0000256" key="2">
    <source>
        <dbReference type="ARBA" id="ARBA00022475"/>
    </source>
</evidence>
<keyword evidence="4 6" id="KW-1133">Transmembrane helix</keyword>
<accession>A0A1E5Q5W2</accession>
<protein>
    <recommendedName>
        <fullName evidence="7">Major facilitator superfamily (MFS) profile domain-containing protein</fullName>
    </recommendedName>
</protein>
<evidence type="ECO:0000313" key="9">
    <source>
        <dbReference type="Proteomes" id="UP000095347"/>
    </source>
</evidence>
<dbReference type="PANTHER" id="PTHR43124">
    <property type="entry name" value="PURINE EFFLUX PUMP PBUE"/>
    <property type="match status" value="1"/>
</dbReference>
<feature type="transmembrane region" description="Helical" evidence="6">
    <location>
        <begin position="283"/>
        <end position="301"/>
    </location>
</feature>
<feature type="transmembrane region" description="Helical" evidence="6">
    <location>
        <begin position="250"/>
        <end position="271"/>
    </location>
</feature>
<reference evidence="9" key="1">
    <citation type="submission" date="2016-07" db="EMBL/GenBank/DDBJ databases">
        <authorList>
            <person name="Florea S."/>
            <person name="Webb J.S."/>
            <person name="Jaromczyk J."/>
            <person name="Schardl C.L."/>
        </authorList>
    </citation>
    <scope>NUCLEOTIDE SEQUENCE [LARGE SCALE GENOMIC DNA]</scope>
    <source>
        <strain evidence="9">MV-1</strain>
    </source>
</reference>
<comment type="caution">
    <text evidence="8">The sequence shown here is derived from an EMBL/GenBank/DDBJ whole genome shotgun (WGS) entry which is preliminary data.</text>
</comment>
<dbReference type="EMBL" id="MCGG01000042">
    <property type="protein sequence ID" value="OEJ66004.1"/>
    <property type="molecule type" value="Genomic_DNA"/>
</dbReference>
<gene>
    <name evidence="8" type="ORF">BEN30_13395</name>
</gene>
<keyword evidence="2" id="KW-1003">Cell membrane</keyword>
<dbReference type="PANTHER" id="PTHR43124:SF3">
    <property type="entry name" value="CHLORAMPHENICOL EFFLUX PUMP RV0191"/>
    <property type="match status" value="1"/>
</dbReference>
<feature type="transmembrane region" description="Helical" evidence="6">
    <location>
        <begin position="134"/>
        <end position="158"/>
    </location>
</feature>
<feature type="transmembrane region" description="Helical" evidence="6">
    <location>
        <begin position="45"/>
        <end position="62"/>
    </location>
</feature>
<dbReference type="Gene3D" id="1.20.1250.20">
    <property type="entry name" value="MFS general substrate transporter like domains"/>
    <property type="match status" value="1"/>
</dbReference>
<dbReference type="SUPFAM" id="SSF103473">
    <property type="entry name" value="MFS general substrate transporter"/>
    <property type="match status" value="1"/>
</dbReference>
<dbReference type="InterPro" id="IPR050189">
    <property type="entry name" value="MFS_Efflux_Transporters"/>
</dbReference>
<evidence type="ECO:0000259" key="7">
    <source>
        <dbReference type="PROSITE" id="PS50850"/>
    </source>
</evidence>
<feature type="transmembrane region" description="Helical" evidence="6">
    <location>
        <begin position="69"/>
        <end position="90"/>
    </location>
</feature>
<dbReference type="InterPro" id="IPR011701">
    <property type="entry name" value="MFS"/>
</dbReference>
<organism evidence="8 9">
    <name type="scientific">Magnetovibrio blakemorei</name>
    <dbReference type="NCBI Taxonomy" id="28181"/>
    <lineage>
        <taxon>Bacteria</taxon>
        <taxon>Pseudomonadati</taxon>
        <taxon>Pseudomonadota</taxon>
        <taxon>Alphaproteobacteria</taxon>
        <taxon>Rhodospirillales</taxon>
        <taxon>Magnetovibrionaceae</taxon>
        <taxon>Magnetovibrio</taxon>
    </lineage>
</organism>
<evidence type="ECO:0000256" key="4">
    <source>
        <dbReference type="ARBA" id="ARBA00022989"/>
    </source>
</evidence>
<evidence type="ECO:0000256" key="6">
    <source>
        <dbReference type="SAM" id="Phobius"/>
    </source>
</evidence>
<feature type="domain" description="Major facilitator superfamily (MFS) profile" evidence="7">
    <location>
        <begin position="1"/>
        <end position="394"/>
    </location>
</feature>
<proteinExistence type="predicted"/>
<sequence length="408" mass="43641">MVQNLRFLGFGLACTLASNFGQTFFISLFGAYIRDDFGLSHGEFGSLYGGATFISAGIILWAGRQIDRVDLRAFAAVVLVGLALSCALMAVAYSPWIVAISFVGLRLFGQGLLRHTAVISMARYFDTARGRAMSVVGLGFPFAEATFPWLLVLILSPLTWREAWGGFALYIIALHLPLALWLLKGHGVRHAKLEERLKAEDQADTSLSQRQLVGDWRFQMIVPAALMGPFIMTGLFFHQVAIATSKGWDLSLLAASFPAFAGASVLSSLLTGSLVDKHGPGQVLPLFVLPLTLSLLVVALLDQPWSAPLYLGLGGLTVGASSMLISAAWAETYGVRHLGAIRSLTSSLAVISTALAPMLVGWLLDAGLQISSIALGAACLTFTTGLLAMAPARALREKKQNPAHKQNL</sequence>
<feature type="transmembrane region" description="Helical" evidence="6">
    <location>
        <begin position="341"/>
        <end position="364"/>
    </location>
</feature>
<feature type="transmembrane region" description="Helical" evidence="6">
    <location>
        <begin position="7"/>
        <end position="33"/>
    </location>
</feature>